<dbReference type="InterPro" id="IPR005162">
    <property type="entry name" value="Retrotrans_gag_dom"/>
</dbReference>
<dbReference type="InterPro" id="IPR043128">
    <property type="entry name" value="Rev_trsase/Diguanyl_cyclase"/>
</dbReference>
<evidence type="ECO:0000256" key="4">
    <source>
        <dbReference type="ARBA" id="ARBA00022777"/>
    </source>
</evidence>
<reference evidence="7" key="1">
    <citation type="journal article" date="2019" name="Sci. Rep.">
        <title>Draft genome of Tanacetum cinerariifolium, the natural source of mosquito coil.</title>
        <authorList>
            <person name="Yamashiro T."/>
            <person name="Shiraishi A."/>
            <person name="Satake H."/>
            <person name="Nakayama K."/>
        </authorList>
    </citation>
    <scope>NUCLEOTIDE SEQUENCE</scope>
</reference>
<dbReference type="AlphaFoldDB" id="A0A6L2L531"/>
<evidence type="ECO:0000256" key="5">
    <source>
        <dbReference type="ARBA" id="ARBA00022840"/>
    </source>
</evidence>
<dbReference type="SMART" id="SM00220">
    <property type="entry name" value="S_TKc"/>
    <property type="match status" value="1"/>
</dbReference>
<keyword evidence="2" id="KW-0808">Transferase</keyword>
<dbReference type="InterPro" id="IPR043502">
    <property type="entry name" value="DNA/RNA_pol_sf"/>
</dbReference>
<dbReference type="GO" id="GO:0004714">
    <property type="term" value="F:transmembrane receptor protein tyrosine kinase activity"/>
    <property type="evidence" value="ECO:0007669"/>
    <property type="project" value="InterPro"/>
</dbReference>
<dbReference type="GO" id="GO:0009506">
    <property type="term" value="C:plasmodesma"/>
    <property type="evidence" value="ECO:0007669"/>
    <property type="project" value="TreeGrafter"/>
</dbReference>
<dbReference type="Pfam" id="PF03732">
    <property type="entry name" value="Retrotrans_gag"/>
    <property type="match status" value="1"/>
</dbReference>
<dbReference type="Gene3D" id="1.10.510.10">
    <property type="entry name" value="Transferase(Phosphotransferase) domain 1"/>
    <property type="match status" value="1"/>
</dbReference>
<keyword evidence="7" id="KW-0695">RNA-directed DNA polymerase</keyword>
<keyword evidence="5" id="KW-0067">ATP-binding</keyword>
<comment type="caution">
    <text evidence="7">The sequence shown here is derived from an EMBL/GenBank/DDBJ whole genome shotgun (WGS) entry which is preliminary data.</text>
</comment>
<dbReference type="GO" id="GO:0003964">
    <property type="term" value="F:RNA-directed DNA polymerase activity"/>
    <property type="evidence" value="ECO:0007669"/>
    <property type="project" value="UniProtKB-KW"/>
</dbReference>
<protein>
    <submittedName>
        <fullName evidence="7">Reverse transcriptase domain-containing protein</fullName>
    </submittedName>
</protein>
<dbReference type="GO" id="GO:0004674">
    <property type="term" value="F:protein serine/threonine kinase activity"/>
    <property type="evidence" value="ECO:0007669"/>
    <property type="project" value="UniProtKB-KW"/>
</dbReference>
<dbReference type="InterPro" id="IPR001245">
    <property type="entry name" value="Ser-Thr/Tyr_kinase_cat_dom"/>
</dbReference>
<dbReference type="PANTHER" id="PTHR27003">
    <property type="entry name" value="OS07G0166700 PROTEIN"/>
    <property type="match status" value="1"/>
</dbReference>
<evidence type="ECO:0000256" key="3">
    <source>
        <dbReference type="ARBA" id="ARBA00022741"/>
    </source>
</evidence>
<keyword evidence="3" id="KW-0547">Nucleotide-binding</keyword>
<dbReference type="CDD" id="cd01647">
    <property type="entry name" value="RT_LTR"/>
    <property type="match status" value="1"/>
</dbReference>
<dbReference type="Gene3D" id="3.30.70.270">
    <property type="match status" value="1"/>
</dbReference>
<sequence length="1024" mass="116178">MTVSRGIYASHPRWINDLYTKKTIVRGYVHPYYRHMINAVEGGFGKVYKGKFNFWEVVEVAIKRSNLDSNQGTSEFSKEIKMLSKFRHHHIVSLLGYCKDSSTREMILVYEYMTNESFHHHLHKRKANERNSSPLTWVQRPNICIGFDRALEYLYTGTGVESRVIHHDVKSSNVLLDEKLAAKIFDLGLTRKSDVYAFDVVLLETLCGRLALNFTLDEEPHSLAGWANTALKKAAAQVEQWAMPTWCHMFNSTLIGAARVWFDEIPPERIDSYKDLKATLLAYFMQQKKYVKDPVEIHNIKQKDGETIEDFMERFKVETERMKGAPECMRISRFMHGVNNPELTKRLNEHAPKTLEEMMITTTAFIREEAAAPSKKKGKGYNRFTPLTRTPKEILGAKAGKFQPPPPMATPVEKRSSNKFCDFHNDKRHSTDECMQLKKKIKELVRAGKLSHLIKEIKHGRDQSMIGKKETPAKDKPTTIYMIQSSLSPYDGIIKRPGIREIQAMPSTAHEMLKFLVEGGIVTICSIILIPTECTSVITSSSLSKEERTRPDNFKVALHPDFPDQEVEIRGTLSEKGRIELCSILKKSLEIFACQPSNMKGAPERAKDIQAEVQKLVEAGIMREVYYHDWLSNPVMDCYPLPEIDWKGESLCGYPFKCFLDAYKGYHQIQVAESNEEKTAFHTRQGIQIGQNIEVSIDELVVKSYTEAEMLRDIDETFRTLQKVKMKLNPKKCTFGVAEGVFLGYVVTPDGIKPCPDKTAAVLQLPFLQNQRSPESQWEVGQYSNNKAEYEALISGLRIAAQMGVQNVHVSVDSKLVANQILGTYVSKEKNMVKYLDKVKSLVIGFTNFSISQVPLSKNKKADALSKIASTSFAHLSKHVLVEVLKDKSIKENEVTTVVEEDGLAWITPIVEYLKEGTLPNDKKKASKVKFLIVAMDYFTKWIEAKAVATITGGQVKKFVWDNIVCRFSLSEIGMPTYCTRAEDVVSNDEELRLNLNLLEEPGDFVYRSNDASHAVAGGKLGPK</sequence>
<evidence type="ECO:0000256" key="2">
    <source>
        <dbReference type="ARBA" id="ARBA00022679"/>
    </source>
</evidence>
<dbReference type="Pfam" id="PF13456">
    <property type="entry name" value="RVT_3"/>
    <property type="match status" value="1"/>
</dbReference>
<dbReference type="FunFam" id="3.30.200.20:FF:000039">
    <property type="entry name" value="receptor-like protein kinase FERONIA"/>
    <property type="match status" value="1"/>
</dbReference>
<dbReference type="SUPFAM" id="SSF56672">
    <property type="entry name" value="DNA/RNA polymerases"/>
    <property type="match status" value="1"/>
</dbReference>
<name>A0A6L2L531_TANCI</name>
<feature type="domain" description="Protein kinase" evidence="6">
    <location>
        <begin position="33"/>
        <end position="335"/>
    </location>
</feature>
<keyword evidence="1" id="KW-0723">Serine/threonine-protein kinase</keyword>
<dbReference type="SUPFAM" id="SSF56112">
    <property type="entry name" value="Protein kinase-like (PK-like)"/>
    <property type="match status" value="1"/>
</dbReference>
<keyword evidence="4" id="KW-0418">Kinase</keyword>
<dbReference type="Pfam" id="PF07714">
    <property type="entry name" value="PK_Tyr_Ser-Thr"/>
    <property type="match status" value="1"/>
</dbReference>
<dbReference type="PROSITE" id="PS50011">
    <property type="entry name" value="PROTEIN_KINASE_DOM"/>
    <property type="match status" value="1"/>
</dbReference>
<keyword evidence="7" id="KW-0548">Nucleotidyltransferase</keyword>
<evidence type="ECO:0000259" key="6">
    <source>
        <dbReference type="PROSITE" id="PS50011"/>
    </source>
</evidence>
<proteinExistence type="predicted"/>
<evidence type="ECO:0000313" key="7">
    <source>
        <dbReference type="EMBL" id="GEU55977.1"/>
    </source>
</evidence>
<dbReference type="Gene3D" id="3.30.420.10">
    <property type="entry name" value="Ribonuclease H-like superfamily/Ribonuclease H"/>
    <property type="match status" value="2"/>
</dbReference>
<dbReference type="PROSITE" id="PS00108">
    <property type="entry name" value="PROTEIN_KINASE_ST"/>
    <property type="match status" value="1"/>
</dbReference>
<dbReference type="GO" id="GO:0004523">
    <property type="term" value="F:RNA-DNA hybrid ribonuclease activity"/>
    <property type="evidence" value="ECO:0007669"/>
    <property type="project" value="InterPro"/>
</dbReference>
<dbReference type="CDD" id="cd09279">
    <property type="entry name" value="RNase_HI_like"/>
    <property type="match status" value="1"/>
</dbReference>
<evidence type="ECO:0000256" key="1">
    <source>
        <dbReference type="ARBA" id="ARBA00022527"/>
    </source>
</evidence>
<dbReference type="GO" id="GO:0005524">
    <property type="term" value="F:ATP binding"/>
    <property type="evidence" value="ECO:0007669"/>
    <property type="project" value="UniProtKB-KW"/>
</dbReference>
<dbReference type="EMBL" id="BKCJ010003583">
    <property type="protein sequence ID" value="GEU55977.1"/>
    <property type="molecule type" value="Genomic_DNA"/>
</dbReference>
<dbReference type="PANTHER" id="PTHR27003:SF390">
    <property type="entry name" value="PROTEIN KINASE DOMAIN-CONTAINING PROTEIN"/>
    <property type="match status" value="1"/>
</dbReference>
<dbReference type="InterPro" id="IPR011009">
    <property type="entry name" value="Kinase-like_dom_sf"/>
</dbReference>
<dbReference type="GO" id="GO:0005886">
    <property type="term" value="C:plasma membrane"/>
    <property type="evidence" value="ECO:0007669"/>
    <property type="project" value="TreeGrafter"/>
</dbReference>
<dbReference type="GO" id="GO:0003676">
    <property type="term" value="F:nucleic acid binding"/>
    <property type="evidence" value="ECO:0007669"/>
    <property type="project" value="InterPro"/>
</dbReference>
<dbReference type="InterPro" id="IPR036397">
    <property type="entry name" value="RNaseH_sf"/>
</dbReference>
<dbReference type="InterPro" id="IPR008271">
    <property type="entry name" value="Ser/Thr_kinase_AS"/>
</dbReference>
<organism evidence="7">
    <name type="scientific">Tanacetum cinerariifolium</name>
    <name type="common">Dalmatian daisy</name>
    <name type="synonym">Chrysanthemum cinerariifolium</name>
    <dbReference type="NCBI Taxonomy" id="118510"/>
    <lineage>
        <taxon>Eukaryota</taxon>
        <taxon>Viridiplantae</taxon>
        <taxon>Streptophyta</taxon>
        <taxon>Embryophyta</taxon>
        <taxon>Tracheophyta</taxon>
        <taxon>Spermatophyta</taxon>
        <taxon>Magnoliopsida</taxon>
        <taxon>eudicotyledons</taxon>
        <taxon>Gunneridae</taxon>
        <taxon>Pentapetalae</taxon>
        <taxon>asterids</taxon>
        <taxon>campanulids</taxon>
        <taxon>Asterales</taxon>
        <taxon>Asteraceae</taxon>
        <taxon>Asteroideae</taxon>
        <taxon>Anthemideae</taxon>
        <taxon>Anthemidinae</taxon>
        <taxon>Tanacetum</taxon>
    </lineage>
</organism>
<dbReference type="InterPro" id="IPR002156">
    <property type="entry name" value="RNaseH_domain"/>
</dbReference>
<gene>
    <name evidence="7" type="ORF">Tci_027955</name>
</gene>
<accession>A0A6L2L531</accession>
<dbReference type="InterPro" id="IPR045272">
    <property type="entry name" value="ANXUR1/2-like"/>
</dbReference>
<dbReference type="InterPro" id="IPR000719">
    <property type="entry name" value="Prot_kinase_dom"/>
</dbReference>